<proteinExistence type="predicted"/>
<keyword evidence="3" id="KW-1185">Reference proteome</keyword>
<feature type="region of interest" description="Disordered" evidence="1">
    <location>
        <begin position="1"/>
        <end position="25"/>
    </location>
</feature>
<evidence type="ECO:0000313" key="2">
    <source>
        <dbReference type="EMBL" id="AKU18217.1"/>
    </source>
</evidence>
<organism evidence="2 3">
    <name type="scientific">Luteipulveratus mongoliensis</name>
    <dbReference type="NCBI Taxonomy" id="571913"/>
    <lineage>
        <taxon>Bacteria</taxon>
        <taxon>Bacillati</taxon>
        <taxon>Actinomycetota</taxon>
        <taxon>Actinomycetes</taxon>
        <taxon>Micrococcales</taxon>
        <taxon>Dermacoccaceae</taxon>
        <taxon>Luteipulveratus</taxon>
    </lineage>
</organism>
<dbReference type="EMBL" id="CP011112">
    <property type="protein sequence ID" value="AKU18217.1"/>
    <property type="molecule type" value="Genomic_DNA"/>
</dbReference>
<evidence type="ECO:0000256" key="1">
    <source>
        <dbReference type="SAM" id="MobiDB-lite"/>
    </source>
</evidence>
<dbReference type="AlphaFoldDB" id="A0A0K1JND2"/>
<gene>
    <name evidence="2" type="ORF">VV02_24135</name>
</gene>
<dbReference type="Proteomes" id="UP000066480">
    <property type="component" value="Chromosome"/>
</dbReference>
<dbReference type="KEGG" id="lmoi:VV02_24135"/>
<protein>
    <submittedName>
        <fullName evidence="2">Uncharacterized protein</fullName>
    </submittedName>
</protein>
<sequence length="83" mass="9161">MPTSATGHVDQGVPSADSEPQGIPMSQTVTVDAATLFSVLNWTGVPPDRWNEDARQAWRALMACLPDSDRRLIAEPRAWRDSR</sequence>
<reference evidence="2 3" key="1">
    <citation type="submission" date="2015-03" db="EMBL/GenBank/DDBJ databases">
        <title>Luteipulveratus halotolerans sp. nov., a novel actinobacterium (Dermacoccaceae) from Sarawak, Malaysia.</title>
        <authorList>
            <person name="Juboi H."/>
            <person name="Basik A."/>
            <person name="Shamsul S.S."/>
            <person name="Arnold P."/>
            <person name="Schmitt E.K."/>
            <person name="Sanglier J.-J."/>
            <person name="Yeo T."/>
        </authorList>
    </citation>
    <scope>NUCLEOTIDE SEQUENCE [LARGE SCALE GENOMIC DNA]</scope>
    <source>
        <strain evidence="2 3">MN07-A0370</strain>
    </source>
</reference>
<evidence type="ECO:0000313" key="3">
    <source>
        <dbReference type="Proteomes" id="UP000066480"/>
    </source>
</evidence>
<accession>A0A0K1JND2</accession>
<name>A0A0K1JND2_9MICO</name>